<dbReference type="STRING" id="7574.A0A1S3K572"/>
<dbReference type="Pfam" id="PF06701">
    <property type="entry name" value="MIB_HERC2"/>
    <property type="match status" value="1"/>
</dbReference>
<evidence type="ECO:0000259" key="3">
    <source>
        <dbReference type="PROSITE" id="PS51416"/>
    </source>
</evidence>
<feature type="coiled-coil region" evidence="1">
    <location>
        <begin position="559"/>
        <end position="671"/>
    </location>
</feature>
<dbReference type="InterPro" id="IPR010606">
    <property type="entry name" value="Mib_Herc2"/>
</dbReference>
<dbReference type="GeneID" id="106178850"/>
<dbReference type="SUPFAM" id="SSF47986">
    <property type="entry name" value="DEATH domain"/>
    <property type="match status" value="1"/>
</dbReference>
<dbReference type="OrthoDB" id="438049at2759"/>
<dbReference type="CDD" id="cd01671">
    <property type="entry name" value="CARD"/>
    <property type="match status" value="1"/>
</dbReference>
<keyword evidence="4" id="KW-1185">Reference proteome</keyword>
<dbReference type="InterPro" id="IPR037252">
    <property type="entry name" value="Mib_Herc2_sf"/>
</dbReference>
<accession>A0A1S3K572</accession>
<feature type="region of interest" description="Disordered" evidence="2">
    <location>
        <begin position="738"/>
        <end position="757"/>
    </location>
</feature>
<protein>
    <submittedName>
        <fullName evidence="5">Uncharacterized protein LOC106178850 isoform X1</fullName>
    </submittedName>
</protein>
<dbReference type="InterPro" id="IPR011029">
    <property type="entry name" value="DEATH-like_dom_sf"/>
</dbReference>
<evidence type="ECO:0000313" key="5">
    <source>
        <dbReference type="RefSeq" id="XP_013417657.1"/>
    </source>
</evidence>
<organism evidence="4 5">
    <name type="scientific">Lingula anatina</name>
    <name type="common">Brachiopod</name>
    <name type="synonym">Lingula unguis</name>
    <dbReference type="NCBI Taxonomy" id="7574"/>
    <lineage>
        <taxon>Eukaryota</taxon>
        <taxon>Metazoa</taxon>
        <taxon>Spiralia</taxon>
        <taxon>Lophotrochozoa</taxon>
        <taxon>Brachiopoda</taxon>
        <taxon>Linguliformea</taxon>
        <taxon>Lingulata</taxon>
        <taxon>Lingulida</taxon>
        <taxon>Linguloidea</taxon>
        <taxon>Lingulidae</taxon>
        <taxon>Lingula</taxon>
    </lineage>
</organism>
<feature type="domain" description="MIB/HERC2" evidence="3">
    <location>
        <begin position="865"/>
        <end position="938"/>
    </location>
</feature>
<dbReference type="KEGG" id="lak:106178850"/>
<sequence>MSNRSASPSNNSDSPKPPWAKQLDKVRREVLQQTVSVGDFLNLTERVATIETTLHRIEATLTQIEEQNAASEDVAVPPNSEVLVCQTKPIESESDTSLIDLVKSNCSQNPTVDDIFSMSESYSDLGSIPVLVAPVINEKMLLDFSDDTSKTESDHLVNSAEQDGQPRIPVITTTTQLYGEWDPLRNQNFESGREQKVTEMSRGTQTEILKPKVNEQSANPETPMSTPVLTPIVAISSGTKALFEQYRYPLAAVDLNLLASCLVKAGVFSAWEGQRVQSVQSMSEKARCVLSVLHYVGDRAVGALRKGLADIGETDLAQLLKKRKAPPTVQVSFSLSFTADSYSPGDAKRLKEAGGVLQAKWKDASWRTSVTKTFRMAGYQIKSMDANSMTLSLQFHKLSLLDSFWGALRSAHPTSLTPTLGKIVVDKDVKEVVKDMELAVCVHSGLTVEQYFKTRRDFMFSKLCTKDDSQGISRPKKHRHADHSAISALDLCVNTNQFSQLTADTESPFESVFRAYSIQKNKDKKLKQALGDMRRQILQCGDEKERLQEDIANYRDCIVPGLENDKRQLETDIADMELELQEKDNEVQKWKRLVDVDKEILIKEKDKEVDDVLAELRGKEKENTQLLADAETARIKTESLNEQLAELEAILATKEKAMRGMKKQLEELKNSGEGQSKGVTAAALPAAISPINVFRANGHFAVPKQPPHQSKPQIQKHARFRESQNVVIENSDEFYESYHEDEPLGTGGVEPPAEKRRSNVAQIDLRRGLRTMAQTMAPSFATGLGSGSVEYTKPRYHAGPLPVGSRVRRGPDWKWGNQDGEGLGTVVKDDNVGLLSVQWDHNDEVNIYRYGVEAAYDILASDETRELQPGETIAVGVEVQLGPDWMYDPYTVGGRHAVGYVYHVSEDGFVKVRWKNGQRVLCRFGFEGNYDVLVKGRNT</sequence>
<feature type="compositionally biased region" description="Low complexity" evidence="2">
    <location>
        <begin position="1"/>
        <end position="14"/>
    </location>
</feature>
<dbReference type="Gene3D" id="2.30.30.40">
    <property type="entry name" value="SH3 Domains"/>
    <property type="match status" value="2"/>
</dbReference>
<name>A0A1S3K572_LINAN</name>
<dbReference type="Gene3D" id="1.10.533.10">
    <property type="entry name" value="Death Domain, Fas"/>
    <property type="match status" value="1"/>
</dbReference>
<feature type="region of interest" description="Disordered" evidence="2">
    <location>
        <begin position="1"/>
        <end position="22"/>
    </location>
</feature>
<dbReference type="GO" id="GO:0016567">
    <property type="term" value="P:protein ubiquitination"/>
    <property type="evidence" value="ECO:0007669"/>
    <property type="project" value="InterPro"/>
</dbReference>
<feature type="domain" description="MIB/HERC2" evidence="3">
    <location>
        <begin position="793"/>
        <end position="864"/>
    </location>
</feature>
<dbReference type="AlphaFoldDB" id="A0A1S3K572"/>
<dbReference type="GO" id="GO:0004842">
    <property type="term" value="F:ubiquitin-protein transferase activity"/>
    <property type="evidence" value="ECO:0007669"/>
    <property type="project" value="InterPro"/>
</dbReference>
<dbReference type="InParanoid" id="A0A1S3K572"/>
<dbReference type="SUPFAM" id="SSF159034">
    <property type="entry name" value="Mib/herc2 domain-like"/>
    <property type="match status" value="2"/>
</dbReference>
<evidence type="ECO:0000256" key="2">
    <source>
        <dbReference type="SAM" id="MobiDB-lite"/>
    </source>
</evidence>
<dbReference type="PROSITE" id="PS51416">
    <property type="entry name" value="MIB_HERC2"/>
    <property type="match status" value="2"/>
</dbReference>
<evidence type="ECO:0000313" key="4">
    <source>
        <dbReference type="Proteomes" id="UP000085678"/>
    </source>
</evidence>
<dbReference type="GO" id="GO:0046872">
    <property type="term" value="F:metal ion binding"/>
    <property type="evidence" value="ECO:0007669"/>
    <property type="project" value="InterPro"/>
</dbReference>
<evidence type="ECO:0000256" key="1">
    <source>
        <dbReference type="SAM" id="Coils"/>
    </source>
</evidence>
<reference evidence="5" key="1">
    <citation type="submission" date="2025-08" db="UniProtKB">
        <authorList>
            <consortium name="RefSeq"/>
        </authorList>
    </citation>
    <scope>IDENTIFICATION</scope>
    <source>
        <tissue evidence="5">Gonads</tissue>
    </source>
</reference>
<gene>
    <name evidence="5" type="primary">LOC106178850</name>
</gene>
<keyword evidence="1" id="KW-0175">Coiled coil</keyword>
<dbReference type="RefSeq" id="XP_013417657.1">
    <property type="nucleotide sequence ID" value="XM_013562203.1"/>
</dbReference>
<feature type="coiled-coil region" evidence="1">
    <location>
        <begin position="47"/>
        <end position="74"/>
    </location>
</feature>
<dbReference type="Proteomes" id="UP000085678">
    <property type="component" value="Unplaced"/>
</dbReference>
<proteinExistence type="predicted"/>